<dbReference type="Proteomes" id="UP000193689">
    <property type="component" value="Unassembled WGS sequence"/>
</dbReference>
<reference evidence="2 3" key="1">
    <citation type="submission" date="2016-07" db="EMBL/GenBank/DDBJ databases">
        <title>Pervasive Adenine N6-methylation of Active Genes in Fungi.</title>
        <authorList>
            <consortium name="DOE Joint Genome Institute"/>
            <person name="Mondo S.J."/>
            <person name="Dannebaum R.O."/>
            <person name="Kuo R.C."/>
            <person name="Labutti K."/>
            <person name="Haridas S."/>
            <person name="Kuo A."/>
            <person name="Salamov A."/>
            <person name="Ahrendt S.R."/>
            <person name="Lipzen A."/>
            <person name="Sullivan W."/>
            <person name="Andreopoulos W.B."/>
            <person name="Clum A."/>
            <person name="Lindquist E."/>
            <person name="Daum C."/>
            <person name="Ramamoorthy G.K."/>
            <person name="Gryganskyi A."/>
            <person name="Culley D."/>
            <person name="Magnuson J.K."/>
            <person name="James T.Y."/>
            <person name="O'Malley M.A."/>
            <person name="Stajich J.E."/>
            <person name="Spatafora J.W."/>
            <person name="Visel A."/>
            <person name="Grigoriev I.V."/>
        </authorList>
    </citation>
    <scope>NUCLEOTIDE SEQUENCE [LARGE SCALE GENOMIC DNA]</scope>
    <source>
        <strain evidence="2 3">CBS 129021</strain>
    </source>
</reference>
<proteinExistence type="predicted"/>
<organism evidence="2 3">
    <name type="scientific">Pseudomassariella vexata</name>
    <dbReference type="NCBI Taxonomy" id="1141098"/>
    <lineage>
        <taxon>Eukaryota</taxon>
        <taxon>Fungi</taxon>
        <taxon>Dikarya</taxon>
        <taxon>Ascomycota</taxon>
        <taxon>Pezizomycotina</taxon>
        <taxon>Sordariomycetes</taxon>
        <taxon>Xylariomycetidae</taxon>
        <taxon>Amphisphaeriales</taxon>
        <taxon>Pseudomassariaceae</taxon>
        <taxon>Pseudomassariella</taxon>
    </lineage>
</organism>
<dbReference type="OrthoDB" id="45256at2759"/>
<dbReference type="AlphaFoldDB" id="A0A1Y2EJE3"/>
<gene>
    <name evidence="2" type="ORF">BCR38DRAFT_417724</name>
</gene>
<feature type="compositionally biased region" description="Basic and acidic residues" evidence="1">
    <location>
        <begin position="107"/>
        <end position="119"/>
    </location>
</feature>
<evidence type="ECO:0000313" key="2">
    <source>
        <dbReference type="EMBL" id="ORY71679.1"/>
    </source>
</evidence>
<name>A0A1Y2EJE3_9PEZI</name>
<feature type="compositionally biased region" description="Polar residues" evidence="1">
    <location>
        <begin position="39"/>
        <end position="51"/>
    </location>
</feature>
<accession>A0A1Y2EJE3</accession>
<evidence type="ECO:0000313" key="3">
    <source>
        <dbReference type="Proteomes" id="UP000193689"/>
    </source>
</evidence>
<feature type="region of interest" description="Disordered" evidence="1">
    <location>
        <begin position="92"/>
        <end position="151"/>
    </location>
</feature>
<dbReference type="GeneID" id="63775384"/>
<dbReference type="EMBL" id="MCFJ01000001">
    <property type="protein sequence ID" value="ORY71679.1"/>
    <property type="molecule type" value="Genomic_DNA"/>
</dbReference>
<dbReference type="RefSeq" id="XP_040721271.1">
    <property type="nucleotide sequence ID" value="XM_040859172.1"/>
</dbReference>
<dbReference type="STRING" id="1141098.A0A1Y2EJE3"/>
<dbReference type="InParanoid" id="A0A1Y2EJE3"/>
<keyword evidence="3" id="KW-1185">Reference proteome</keyword>
<protein>
    <submittedName>
        <fullName evidence="2">Uncharacterized protein</fullName>
    </submittedName>
</protein>
<comment type="caution">
    <text evidence="2">The sequence shown here is derived from an EMBL/GenBank/DDBJ whole genome shotgun (WGS) entry which is preliminary data.</text>
</comment>
<sequence length="438" mass="49880">MKEQEGPHLSPDLSERFQTNLFPKTLVQVIREGTHDAHTNQPKTDLATAQSAPAEKHKTLTHRITKAMQTTSSTWRSEKSALEARIHALETENTLLRSTHGMFPSSPDRRRSPHDESLSPRRYRKKTEELETKRNPTRWTSPHKGPKTDTMTLTRGKLEQVEQRFTDVTDELKQKKRLCGDLLLQLREIKDADPKAGSSIVDETQVVQQWSRLREMIRLLTLNRFNKPIARKIISNQERNDFQTLSGHWRTYLSTEGLVGYFFRALIWQHLYHGLFHKPGAVWGSRVKDGFHALNDMIQNCERIGTDEYISWRVHTGRVLGNGFHFDAKAVGRVGEGIYDVLTRYATGVDTEALKKAVVAIVELGAQLSAVFARSRIVPLMSNEPGSLLTRGYPFNAKTMDLKGNAGKKQVVDMMITPCLLKRIDDDYSVLIKAEVIC</sequence>
<evidence type="ECO:0000256" key="1">
    <source>
        <dbReference type="SAM" id="MobiDB-lite"/>
    </source>
</evidence>
<feature type="region of interest" description="Disordered" evidence="1">
    <location>
        <begin position="35"/>
        <end position="57"/>
    </location>
</feature>